<name>A0ABQ7YSW9_BRANA</name>
<dbReference type="Proteomes" id="UP000824890">
    <property type="component" value="Unassembled WGS sequence"/>
</dbReference>
<organism evidence="2 3">
    <name type="scientific">Brassica napus</name>
    <name type="common">Rape</name>
    <dbReference type="NCBI Taxonomy" id="3708"/>
    <lineage>
        <taxon>Eukaryota</taxon>
        <taxon>Viridiplantae</taxon>
        <taxon>Streptophyta</taxon>
        <taxon>Embryophyta</taxon>
        <taxon>Tracheophyta</taxon>
        <taxon>Spermatophyta</taxon>
        <taxon>Magnoliopsida</taxon>
        <taxon>eudicotyledons</taxon>
        <taxon>Gunneridae</taxon>
        <taxon>Pentapetalae</taxon>
        <taxon>rosids</taxon>
        <taxon>malvids</taxon>
        <taxon>Brassicales</taxon>
        <taxon>Brassicaceae</taxon>
        <taxon>Brassiceae</taxon>
        <taxon>Brassica</taxon>
    </lineage>
</organism>
<feature type="compositionally biased region" description="Pro residues" evidence="1">
    <location>
        <begin position="28"/>
        <end position="50"/>
    </location>
</feature>
<sequence>MVIKEVSIIIKSEAREREKKHEPRFRSPSPPHHQDPPPLLPSPLPPPPPLLLHSLRRNPHPHRRRPPYPDDRDGPGNGTRDAIVTVKSGRDDDGEEGHEAKVADAHHEHIKVMRLRGSLDPPSSQQGTTDAWKQWGLSGFVQRSVFFKLIVKLNVWEKDRVHYFLSTMPYTKMRSCESNRMVRLR</sequence>
<evidence type="ECO:0000313" key="3">
    <source>
        <dbReference type="Proteomes" id="UP000824890"/>
    </source>
</evidence>
<accession>A0ABQ7YSW9</accession>
<feature type="region of interest" description="Disordered" evidence="1">
    <location>
        <begin position="1"/>
        <end position="101"/>
    </location>
</feature>
<evidence type="ECO:0000256" key="1">
    <source>
        <dbReference type="SAM" id="MobiDB-lite"/>
    </source>
</evidence>
<comment type="caution">
    <text evidence="2">The sequence shown here is derived from an EMBL/GenBank/DDBJ whole genome shotgun (WGS) entry which is preliminary data.</text>
</comment>
<reference evidence="2 3" key="1">
    <citation type="submission" date="2021-05" db="EMBL/GenBank/DDBJ databases">
        <title>Genome Assembly of Synthetic Allotetraploid Brassica napus Reveals Homoeologous Exchanges between Subgenomes.</title>
        <authorList>
            <person name="Davis J.T."/>
        </authorList>
    </citation>
    <scope>NUCLEOTIDE SEQUENCE [LARGE SCALE GENOMIC DNA]</scope>
    <source>
        <strain evidence="3">cv. Da-Ae</strain>
        <tissue evidence="2">Seedling</tissue>
    </source>
</reference>
<feature type="compositionally biased region" description="Basic residues" evidence="1">
    <location>
        <begin position="54"/>
        <end position="66"/>
    </location>
</feature>
<gene>
    <name evidence="2" type="ORF">HID58_078283</name>
</gene>
<dbReference type="EMBL" id="JAGKQM010000017">
    <property type="protein sequence ID" value="KAH0871261.1"/>
    <property type="molecule type" value="Genomic_DNA"/>
</dbReference>
<evidence type="ECO:0000313" key="2">
    <source>
        <dbReference type="EMBL" id="KAH0871261.1"/>
    </source>
</evidence>
<keyword evidence="3" id="KW-1185">Reference proteome</keyword>
<proteinExistence type="predicted"/>
<feature type="compositionally biased region" description="Basic and acidic residues" evidence="1">
    <location>
        <begin position="12"/>
        <end position="25"/>
    </location>
</feature>
<protein>
    <submittedName>
        <fullName evidence="2">Uncharacterized protein</fullName>
    </submittedName>
</protein>